<sequence length="99" mass="11208">MTFYPILKRNNSTINSVPPLLTLTLVPVVLVAMVKQVVTHSVVPLVEIHLVDSPMVKLKEIHLPGLVFHLKICLVVWVKVVVEVVVEPWNIWLVKILKC</sequence>
<evidence type="ECO:0000313" key="1">
    <source>
        <dbReference type="EMBL" id="GME98599.1"/>
    </source>
</evidence>
<keyword evidence="2" id="KW-1185">Reference proteome</keyword>
<proteinExistence type="predicted"/>
<name>A0ACB5U254_AMBMO</name>
<reference evidence="1" key="1">
    <citation type="submission" date="2023-04" db="EMBL/GenBank/DDBJ databases">
        <title>Ambrosiozyma monospora NBRC 10751.</title>
        <authorList>
            <person name="Ichikawa N."/>
            <person name="Sato H."/>
            <person name="Tonouchi N."/>
        </authorList>
    </citation>
    <scope>NUCLEOTIDE SEQUENCE</scope>
    <source>
        <strain evidence="1">NBRC 10751</strain>
    </source>
</reference>
<organism evidence="1 2">
    <name type="scientific">Ambrosiozyma monospora</name>
    <name type="common">Yeast</name>
    <name type="synonym">Endomycopsis monosporus</name>
    <dbReference type="NCBI Taxonomy" id="43982"/>
    <lineage>
        <taxon>Eukaryota</taxon>
        <taxon>Fungi</taxon>
        <taxon>Dikarya</taxon>
        <taxon>Ascomycota</taxon>
        <taxon>Saccharomycotina</taxon>
        <taxon>Pichiomycetes</taxon>
        <taxon>Pichiales</taxon>
        <taxon>Pichiaceae</taxon>
        <taxon>Ambrosiozyma</taxon>
    </lineage>
</organism>
<dbReference type="Proteomes" id="UP001165064">
    <property type="component" value="Unassembled WGS sequence"/>
</dbReference>
<protein>
    <submittedName>
        <fullName evidence="1">Unnamed protein product</fullName>
    </submittedName>
</protein>
<comment type="caution">
    <text evidence="1">The sequence shown here is derived from an EMBL/GenBank/DDBJ whole genome shotgun (WGS) entry which is preliminary data.</text>
</comment>
<gene>
    <name evidence="1" type="ORF">Amon02_001051900</name>
</gene>
<accession>A0ACB5U254</accession>
<evidence type="ECO:0000313" key="2">
    <source>
        <dbReference type="Proteomes" id="UP001165064"/>
    </source>
</evidence>
<dbReference type="EMBL" id="BSXS01010601">
    <property type="protein sequence ID" value="GME98599.1"/>
    <property type="molecule type" value="Genomic_DNA"/>
</dbReference>